<sequence length="454" mass="46390">MWTALAATVGADHPAQAAAWAEEAVRATAAHGADEALHAHALAARGTAHLAAGETSAALHDARAAARIADTLTDRALALRLGALDCLARLETELEQYGPAVRHFTRGIDTARATGQWPAATALAAGLAALLLRQGRFPQAAARAEEAVRCSELAGGQEPRALALCVRAQVALEVHTPETAVAVARAACALAAADGAWWYRSRLVLAAAELAAGDALGSLETLAGAALADPLTAPLPAAERLGLAETLCGARLAVGRSDAARIAAGQARELAARTGLAGLRVQALLLAAAVAESPAEALAPAEEALSAAAACGHAADEGWARVALARARTRLGEPEQADRHLTAAAYTATACSAARLGREVAAATAEAAVPAAPAEEAYMLSQREYEISQLVSQGCTNRQIARNLGVSHKTVETHLGRIFAKLEVSSRAEIANLIGRNTVVARPRARAKSLAGAS</sequence>
<evidence type="ECO:0000313" key="4">
    <source>
        <dbReference type="Proteomes" id="UP001520654"/>
    </source>
</evidence>
<evidence type="ECO:0000259" key="2">
    <source>
        <dbReference type="PROSITE" id="PS50043"/>
    </source>
</evidence>
<reference evidence="3 4" key="1">
    <citation type="submission" date="2021-08" db="EMBL/GenBank/DDBJ databases">
        <title>Genomic Architecture of Streptomyces flavotricini NGL1 and Streptomyces erythrochromogenes HMS4 With Differential Plant Beneficial attributes and laccase production capabilities.</title>
        <authorList>
            <person name="Salwan R."/>
            <person name="Kaur R."/>
            <person name="Sharma V."/>
        </authorList>
    </citation>
    <scope>NUCLEOTIDE SEQUENCE [LARGE SCALE GENOMIC DNA]</scope>
    <source>
        <strain evidence="3 4">NGL1</strain>
    </source>
</reference>
<evidence type="ECO:0000313" key="3">
    <source>
        <dbReference type="EMBL" id="MCC0095265.1"/>
    </source>
</evidence>
<organism evidence="3 4">
    <name type="scientific">Streptomyces flavotricini</name>
    <dbReference type="NCBI Taxonomy" id="66888"/>
    <lineage>
        <taxon>Bacteria</taxon>
        <taxon>Bacillati</taxon>
        <taxon>Actinomycetota</taxon>
        <taxon>Actinomycetes</taxon>
        <taxon>Kitasatosporales</taxon>
        <taxon>Streptomycetaceae</taxon>
        <taxon>Streptomyces</taxon>
    </lineage>
</organism>
<dbReference type="PANTHER" id="PTHR43214:SF42">
    <property type="entry name" value="TRANSCRIPTIONAL REGULATORY PROTEIN DESR"/>
    <property type="match status" value="1"/>
</dbReference>
<dbReference type="InterPro" id="IPR039420">
    <property type="entry name" value="WalR-like"/>
</dbReference>
<protein>
    <submittedName>
        <fullName evidence="3">LuxR C-terminal-related transcriptional regulator</fullName>
    </submittedName>
</protein>
<dbReference type="SMART" id="SM00421">
    <property type="entry name" value="HTH_LUXR"/>
    <property type="match status" value="1"/>
</dbReference>
<name>A0ABS8E2U8_9ACTN</name>
<feature type="domain" description="HTH luxR-type" evidence="2">
    <location>
        <begin position="373"/>
        <end position="438"/>
    </location>
</feature>
<dbReference type="Proteomes" id="UP001520654">
    <property type="component" value="Unassembled WGS sequence"/>
</dbReference>
<dbReference type="Gene3D" id="1.25.40.10">
    <property type="entry name" value="Tetratricopeptide repeat domain"/>
    <property type="match status" value="1"/>
</dbReference>
<dbReference type="InterPro" id="IPR011990">
    <property type="entry name" value="TPR-like_helical_dom_sf"/>
</dbReference>
<dbReference type="SUPFAM" id="SSF46894">
    <property type="entry name" value="C-terminal effector domain of the bipartite response regulators"/>
    <property type="match status" value="1"/>
</dbReference>
<dbReference type="RefSeq" id="WP_229335927.1">
    <property type="nucleotide sequence ID" value="NZ_JAINUL010000001.1"/>
</dbReference>
<dbReference type="PROSITE" id="PS50043">
    <property type="entry name" value="HTH_LUXR_2"/>
    <property type="match status" value="1"/>
</dbReference>
<dbReference type="PROSITE" id="PS00622">
    <property type="entry name" value="HTH_LUXR_1"/>
    <property type="match status" value="1"/>
</dbReference>
<gene>
    <name evidence="3" type="ORF">K7B10_10830</name>
</gene>
<dbReference type="PRINTS" id="PR00038">
    <property type="entry name" value="HTHLUXR"/>
</dbReference>
<keyword evidence="1" id="KW-0238">DNA-binding</keyword>
<dbReference type="EMBL" id="JAINUL010000001">
    <property type="protein sequence ID" value="MCC0095265.1"/>
    <property type="molecule type" value="Genomic_DNA"/>
</dbReference>
<dbReference type="PANTHER" id="PTHR43214">
    <property type="entry name" value="TWO-COMPONENT RESPONSE REGULATOR"/>
    <property type="match status" value="1"/>
</dbReference>
<proteinExistence type="predicted"/>
<dbReference type="SUPFAM" id="SSF48452">
    <property type="entry name" value="TPR-like"/>
    <property type="match status" value="1"/>
</dbReference>
<dbReference type="Gene3D" id="1.10.10.10">
    <property type="entry name" value="Winged helix-like DNA-binding domain superfamily/Winged helix DNA-binding domain"/>
    <property type="match status" value="1"/>
</dbReference>
<evidence type="ECO:0000256" key="1">
    <source>
        <dbReference type="ARBA" id="ARBA00023125"/>
    </source>
</evidence>
<dbReference type="InterPro" id="IPR036388">
    <property type="entry name" value="WH-like_DNA-bd_sf"/>
</dbReference>
<dbReference type="InterPro" id="IPR016032">
    <property type="entry name" value="Sig_transdc_resp-reg_C-effctor"/>
</dbReference>
<accession>A0ABS8E2U8</accession>
<keyword evidence="4" id="KW-1185">Reference proteome</keyword>
<dbReference type="InterPro" id="IPR000792">
    <property type="entry name" value="Tscrpt_reg_LuxR_C"/>
</dbReference>
<dbReference type="CDD" id="cd06170">
    <property type="entry name" value="LuxR_C_like"/>
    <property type="match status" value="1"/>
</dbReference>
<comment type="caution">
    <text evidence="3">The sequence shown here is derived from an EMBL/GenBank/DDBJ whole genome shotgun (WGS) entry which is preliminary data.</text>
</comment>
<dbReference type="Pfam" id="PF00196">
    <property type="entry name" value="GerE"/>
    <property type="match status" value="1"/>
</dbReference>